<protein>
    <submittedName>
        <fullName evidence="1">Uncharacterized protein</fullName>
    </submittedName>
</protein>
<name>A0A3G8F3N5_9CAUD</name>
<dbReference type="Proteomes" id="UP000270867">
    <property type="component" value="Segment"/>
</dbReference>
<organism evidence="1 2">
    <name type="scientific">Klebsiella phage kpssk3</name>
    <dbReference type="NCBI Taxonomy" id="2488949"/>
    <lineage>
        <taxon>Viruses</taxon>
        <taxon>Duplodnaviria</taxon>
        <taxon>Heunggongvirae</taxon>
        <taxon>Uroviricota</taxon>
        <taxon>Caudoviricetes</taxon>
        <taxon>Autographivirales</taxon>
        <taxon>Autotranscriptaviridae</taxon>
        <taxon>Studiervirinae</taxon>
        <taxon>Przondovirus</taxon>
        <taxon>Przondovirus kpssk3</taxon>
    </lineage>
</organism>
<sequence>MLYRVMYAGSSVFSYISRHQSLGFITKNLLTKNLLNELELLLGEVLSLVDSEEVLGPILQDFNTAGC</sequence>
<reference evidence="1 2" key="1">
    <citation type="submission" date="2018-11" db="EMBL/GenBank/DDBJ databases">
        <authorList>
            <person name="Shi Y."/>
            <person name="Yang Z."/>
            <person name="Huang G."/>
            <person name="Gong Y."/>
            <person name="Peng Y."/>
        </authorList>
    </citation>
    <scope>NUCLEOTIDE SEQUENCE [LARGE SCALE GENOMIC DNA]</scope>
</reference>
<proteinExistence type="predicted"/>
<gene>
    <name evidence="1" type="ORF">kpssk3_011</name>
</gene>
<accession>A0A3G8F3N5</accession>
<evidence type="ECO:0000313" key="2">
    <source>
        <dbReference type="Proteomes" id="UP000270867"/>
    </source>
</evidence>
<evidence type="ECO:0000313" key="1">
    <source>
        <dbReference type="EMBL" id="AZF88816.1"/>
    </source>
</evidence>
<keyword evidence="2" id="KW-1185">Reference proteome</keyword>
<dbReference type="EMBL" id="MK134560">
    <property type="protein sequence ID" value="AZF88816.1"/>
    <property type="molecule type" value="Genomic_DNA"/>
</dbReference>